<name>A0A9P7FIF0_9AGAM</name>
<evidence type="ECO:0000256" key="1">
    <source>
        <dbReference type="SAM" id="Phobius"/>
    </source>
</evidence>
<keyword evidence="3" id="KW-1185">Reference proteome</keyword>
<comment type="caution">
    <text evidence="2">The sequence shown here is derived from an EMBL/GenBank/DDBJ whole genome shotgun (WGS) entry which is preliminary data.</text>
</comment>
<sequence>MATFLASFVMDFVGRVHLLIIGMIGRMVILMITFGLEYAEHMGINNRLAENLLACSLSSSTQEAWKRLYMCTALRSSPPTSARREWRSRCSARCFRLWYSLKQVHVTILWRHFLETKGLSLEDINTTFGNEVAAHFSNLRDYSSRNYESNKGRYLTQRVHSTAG</sequence>
<gene>
    <name evidence="2" type="ORF">F5147DRAFT_118857</name>
</gene>
<dbReference type="AlphaFoldDB" id="A0A9P7FIF0"/>
<dbReference type="RefSeq" id="XP_041299451.1">
    <property type="nucleotide sequence ID" value="XM_041428110.1"/>
</dbReference>
<keyword evidence="1" id="KW-0812">Transmembrane</keyword>
<reference evidence="2" key="1">
    <citation type="journal article" date="2020" name="New Phytol.">
        <title>Comparative genomics reveals dynamic genome evolution in host specialist ectomycorrhizal fungi.</title>
        <authorList>
            <person name="Lofgren L.A."/>
            <person name="Nguyen N.H."/>
            <person name="Vilgalys R."/>
            <person name="Ruytinx J."/>
            <person name="Liao H.L."/>
            <person name="Branco S."/>
            <person name="Kuo A."/>
            <person name="LaButti K."/>
            <person name="Lipzen A."/>
            <person name="Andreopoulos W."/>
            <person name="Pangilinan J."/>
            <person name="Riley R."/>
            <person name="Hundley H."/>
            <person name="Na H."/>
            <person name="Barry K."/>
            <person name="Grigoriev I.V."/>
            <person name="Stajich J.E."/>
            <person name="Kennedy P.G."/>
        </authorList>
    </citation>
    <scope>NUCLEOTIDE SEQUENCE</scope>
    <source>
        <strain evidence="2">FC423</strain>
    </source>
</reference>
<evidence type="ECO:0000313" key="3">
    <source>
        <dbReference type="Proteomes" id="UP000823399"/>
    </source>
</evidence>
<proteinExistence type="predicted"/>
<dbReference type="OrthoDB" id="6133115at2759"/>
<dbReference type="EMBL" id="JABBWM010000002">
    <property type="protein sequence ID" value="KAG2119625.1"/>
    <property type="molecule type" value="Genomic_DNA"/>
</dbReference>
<keyword evidence="1" id="KW-1133">Transmembrane helix</keyword>
<protein>
    <submittedName>
        <fullName evidence="2">Uncharacterized protein</fullName>
    </submittedName>
</protein>
<dbReference type="Proteomes" id="UP000823399">
    <property type="component" value="Unassembled WGS sequence"/>
</dbReference>
<feature type="transmembrane region" description="Helical" evidence="1">
    <location>
        <begin position="12"/>
        <end position="36"/>
    </location>
</feature>
<evidence type="ECO:0000313" key="2">
    <source>
        <dbReference type="EMBL" id="KAG2119625.1"/>
    </source>
</evidence>
<dbReference type="GeneID" id="64690369"/>
<keyword evidence="1" id="KW-0472">Membrane</keyword>
<accession>A0A9P7FIF0</accession>
<organism evidence="2 3">
    <name type="scientific">Suillus discolor</name>
    <dbReference type="NCBI Taxonomy" id="1912936"/>
    <lineage>
        <taxon>Eukaryota</taxon>
        <taxon>Fungi</taxon>
        <taxon>Dikarya</taxon>
        <taxon>Basidiomycota</taxon>
        <taxon>Agaricomycotina</taxon>
        <taxon>Agaricomycetes</taxon>
        <taxon>Agaricomycetidae</taxon>
        <taxon>Boletales</taxon>
        <taxon>Suillineae</taxon>
        <taxon>Suillaceae</taxon>
        <taxon>Suillus</taxon>
    </lineage>
</organism>